<feature type="chain" id="PRO_5019842072" evidence="2">
    <location>
        <begin position="20"/>
        <end position="312"/>
    </location>
</feature>
<organism evidence="3 4">
    <name type="scientific">Laodelphax striatellus</name>
    <name type="common">Small brown planthopper</name>
    <name type="synonym">Delphax striatella</name>
    <dbReference type="NCBI Taxonomy" id="195883"/>
    <lineage>
        <taxon>Eukaryota</taxon>
        <taxon>Metazoa</taxon>
        <taxon>Ecdysozoa</taxon>
        <taxon>Arthropoda</taxon>
        <taxon>Hexapoda</taxon>
        <taxon>Insecta</taxon>
        <taxon>Pterygota</taxon>
        <taxon>Neoptera</taxon>
        <taxon>Paraneoptera</taxon>
        <taxon>Hemiptera</taxon>
        <taxon>Auchenorrhyncha</taxon>
        <taxon>Fulgoroidea</taxon>
        <taxon>Delphacidae</taxon>
        <taxon>Criomorphinae</taxon>
        <taxon>Laodelphax</taxon>
    </lineage>
</organism>
<dbReference type="InParanoid" id="A0A482WWL6"/>
<evidence type="ECO:0000256" key="2">
    <source>
        <dbReference type="SAM" id="SignalP"/>
    </source>
</evidence>
<evidence type="ECO:0000256" key="1">
    <source>
        <dbReference type="SAM" id="MobiDB-lite"/>
    </source>
</evidence>
<dbReference type="AlphaFoldDB" id="A0A482WWL6"/>
<dbReference type="EMBL" id="QKKF02023479">
    <property type="protein sequence ID" value="RZF37692.1"/>
    <property type="molecule type" value="Genomic_DNA"/>
</dbReference>
<protein>
    <submittedName>
        <fullName evidence="3">Uncharacterized protein</fullName>
    </submittedName>
</protein>
<dbReference type="Proteomes" id="UP000291343">
    <property type="component" value="Unassembled WGS sequence"/>
</dbReference>
<feature type="compositionally biased region" description="Low complexity" evidence="1">
    <location>
        <begin position="193"/>
        <end position="212"/>
    </location>
</feature>
<evidence type="ECO:0000313" key="3">
    <source>
        <dbReference type="EMBL" id="RZF37692.1"/>
    </source>
</evidence>
<comment type="caution">
    <text evidence="3">The sequence shown here is derived from an EMBL/GenBank/DDBJ whole genome shotgun (WGS) entry which is preliminary data.</text>
</comment>
<evidence type="ECO:0000313" key="4">
    <source>
        <dbReference type="Proteomes" id="UP000291343"/>
    </source>
</evidence>
<sequence>MHTSKLALVLSSLLAVTLAQQQQSTSSDNKQVRLEDIERDTLTNAQQRQQQQQQSQQQPTQQYGTLAQQQLAAYQQQQYLLQQLQQQQPYFPQALGAYPNPYSALPLMILPGNQLGVGPVGPAPGIPLQYFLPDASFLYQQPAPAGANPAAAFAASPLLASSPIYQLPPAQAIQARYRPVAASNAVQYRSNHQSQQSAQSQPQTSTYQQTAYQQQPTYQQSAIASSAATSQQVYQPQSQYYQQSQPSYNAYNSLYNLQQQRPQKNLFSSGVKSTVSPPAALKSSQSLSSINAYSQPLNGNDQASSYINYKTF</sequence>
<keyword evidence="4" id="KW-1185">Reference proteome</keyword>
<gene>
    <name evidence="3" type="ORF">LSTR_LSTR003103</name>
</gene>
<keyword evidence="2" id="KW-0732">Signal</keyword>
<reference evidence="3 4" key="1">
    <citation type="journal article" date="2017" name="Gigascience">
        <title>Genome sequence of the small brown planthopper, Laodelphax striatellus.</title>
        <authorList>
            <person name="Zhu J."/>
            <person name="Jiang F."/>
            <person name="Wang X."/>
            <person name="Yang P."/>
            <person name="Bao Y."/>
            <person name="Zhao W."/>
            <person name="Wang W."/>
            <person name="Lu H."/>
            <person name="Wang Q."/>
            <person name="Cui N."/>
            <person name="Li J."/>
            <person name="Chen X."/>
            <person name="Luo L."/>
            <person name="Yu J."/>
            <person name="Kang L."/>
            <person name="Cui F."/>
        </authorList>
    </citation>
    <scope>NUCLEOTIDE SEQUENCE [LARGE SCALE GENOMIC DNA]</scope>
    <source>
        <strain evidence="3">Lst14</strain>
    </source>
</reference>
<feature type="signal peptide" evidence="2">
    <location>
        <begin position="1"/>
        <end position="19"/>
    </location>
</feature>
<feature type="region of interest" description="Disordered" evidence="1">
    <location>
        <begin position="184"/>
        <end position="212"/>
    </location>
</feature>
<name>A0A482WWL6_LAOST</name>
<accession>A0A482WWL6</accession>
<proteinExistence type="predicted"/>